<dbReference type="InterPro" id="IPR002900">
    <property type="entry name" value="DUF38/FTH_CAE_spp"/>
</dbReference>
<dbReference type="InterPro" id="IPR001810">
    <property type="entry name" value="F-box_dom"/>
</dbReference>
<gene>
    <name evidence="2" type="primary">Cnig_chr_V.g21239</name>
    <name evidence="2" type="ORF">B9Z55_021239</name>
</gene>
<evidence type="ECO:0000259" key="1">
    <source>
        <dbReference type="PROSITE" id="PS50181"/>
    </source>
</evidence>
<name>A0A2G5TR32_9PELO</name>
<dbReference type="EMBL" id="PDUG01000005">
    <property type="protein sequence ID" value="PIC29747.1"/>
    <property type="molecule type" value="Genomic_DNA"/>
</dbReference>
<dbReference type="OrthoDB" id="5911267at2759"/>
<dbReference type="InterPro" id="IPR036047">
    <property type="entry name" value="F-box-like_dom_sf"/>
</dbReference>
<organism evidence="2 3">
    <name type="scientific">Caenorhabditis nigoni</name>
    <dbReference type="NCBI Taxonomy" id="1611254"/>
    <lineage>
        <taxon>Eukaryota</taxon>
        <taxon>Metazoa</taxon>
        <taxon>Ecdysozoa</taxon>
        <taxon>Nematoda</taxon>
        <taxon>Chromadorea</taxon>
        <taxon>Rhabditida</taxon>
        <taxon>Rhabditina</taxon>
        <taxon>Rhabditomorpha</taxon>
        <taxon>Rhabditoidea</taxon>
        <taxon>Rhabditidae</taxon>
        <taxon>Peloderinae</taxon>
        <taxon>Caenorhabditis</taxon>
    </lineage>
</organism>
<feature type="domain" description="F-box" evidence="1">
    <location>
        <begin position="1"/>
        <end position="54"/>
    </location>
</feature>
<dbReference type="Proteomes" id="UP000230233">
    <property type="component" value="Chromosome V"/>
</dbReference>
<evidence type="ECO:0000313" key="3">
    <source>
        <dbReference type="Proteomes" id="UP000230233"/>
    </source>
</evidence>
<dbReference type="GO" id="GO:0045087">
    <property type="term" value="P:innate immune response"/>
    <property type="evidence" value="ECO:0007669"/>
    <property type="project" value="TreeGrafter"/>
</dbReference>
<dbReference type="Pfam" id="PF00646">
    <property type="entry name" value="F-box"/>
    <property type="match status" value="1"/>
</dbReference>
<dbReference type="PROSITE" id="PS50181">
    <property type="entry name" value="FBOX"/>
    <property type="match status" value="1"/>
</dbReference>
<dbReference type="SMART" id="SM00256">
    <property type="entry name" value="FBOX"/>
    <property type="match status" value="1"/>
</dbReference>
<dbReference type="AlphaFoldDB" id="A0A2G5TR32"/>
<evidence type="ECO:0000313" key="2">
    <source>
        <dbReference type="EMBL" id="PIC29747.1"/>
    </source>
</evidence>
<protein>
    <recommendedName>
        <fullName evidence="1">F-box domain-containing protein</fullName>
    </recommendedName>
</protein>
<sequence length="352" mass="41242">MTSIIEMPELVMEKIIEFSDFQSVLTLRQVCRDFRNFIDDLKDSKLPDSKFKQIKIFAIFDNSKNTITFDFVDPEGSSIRIEYSEMENSRTFETEDNPEQITTTILGNSNIVDVAIRDLELALKFQKTKLEWLYLNFNNFQLQNGSSIHTLLIKMNTIFTNPNRRIKTRRIAISTFNESLVLPMLQLADPETLEVINFLGMDHVPEVEAGEIVKTEQWKKAVQLRCEFYLMNLNIENVCHFSTIFSKMNLITSRDLDTLKKTFLSSSKFEKWDLHCKYFDEQEELSDIWGPALDSGSIREWYFRMKTSEEKILRIGVIYTPMIRREHNLIHFDIWKTTDVPDGAVIQGHSEN</sequence>
<dbReference type="PANTHER" id="PTHR23015">
    <property type="entry name" value="UNCHARACTERIZED C.ELEGANS PROTEIN"/>
    <property type="match status" value="1"/>
</dbReference>
<dbReference type="InterPro" id="IPR040161">
    <property type="entry name" value="FB224"/>
</dbReference>
<keyword evidence="3" id="KW-1185">Reference proteome</keyword>
<proteinExistence type="predicted"/>
<dbReference type="SUPFAM" id="SSF81383">
    <property type="entry name" value="F-box domain"/>
    <property type="match status" value="1"/>
</dbReference>
<dbReference type="Pfam" id="PF01827">
    <property type="entry name" value="FTH"/>
    <property type="match status" value="1"/>
</dbReference>
<dbReference type="PANTHER" id="PTHR23015:SF4">
    <property type="entry name" value="DUF38 DOMAIN-CONTAINING PROTEIN-RELATED"/>
    <property type="match status" value="1"/>
</dbReference>
<dbReference type="CDD" id="cd22150">
    <property type="entry name" value="F-box_CeFBXA-like"/>
    <property type="match status" value="1"/>
</dbReference>
<reference evidence="3" key="1">
    <citation type="submission" date="2017-10" db="EMBL/GenBank/DDBJ databases">
        <title>Rapid genome shrinkage in a self-fertile nematode reveals novel sperm competition proteins.</title>
        <authorList>
            <person name="Yin D."/>
            <person name="Schwarz E.M."/>
            <person name="Thomas C.G."/>
            <person name="Felde R.L."/>
            <person name="Korf I.F."/>
            <person name="Cutter A.D."/>
            <person name="Schartner C.M."/>
            <person name="Ralston E.J."/>
            <person name="Meyer B.J."/>
            <person name="Haag E.S."/>
        </authorList>
    </citation>
    <scope>NUCLEOTIDE SEQUENCE [LARGE SCALE GENOMIC DNA]</scope>
    <source>
        <strain evidence="3">JU1422</strain>
    </source>
</reference>
<accession>A0A2G5TR32</accession>
<comment type="caution">
    <text evidence="2">The sequence shown here is derived from an EMBL/GenBank/DDBJ whole genome shotgun (WGS) entry which is preliminary data.</text>
</comment>